<accession>A0A7S6VNJ6</accession>
<protein>
    <recommendedName>
        <fullName evidence="3">Site-specific integrase</fullName>
    </recommendedName>
</protein>
<evidence type="ECO:0000313" key="2">
    <source>
        <dbReference type="Proteomes" id="UP000593812"/>
    </source>
</evidence>
<sequence>MHYVQNNSAGYAKAINHYTKLFFQFCANADGRLISLVSGRHVINYYSSLDPNKKHNIAQVLTFLKKWHEFGYEGINTDVLEVIKELRVKNAEKGKAVRLLCPYEGPLSDLEYEGLYSGLSKEFEEGKISLKEMVIAKLFLATGRRPIQIANLKVKDFVGVTVIDGNKFDLLSKRPLSPTFSNSLIPR</sequence>
<evidence type="ECO:0008006" key="3">
    <source>
        <dbReference type="Google" id="ProtNLM"/>
    </source>
</evidence>
<dbReference type="AlphaFoldDB" id="A0A7S6VNJ6"/>
<name>A0A7S6VNJ6_9GAMM</name>
<proteinExistence type="predicted"/>
<dbReference type="Proteomes" id="UP000593812">
    <property type="component" value="Chromosome"/>
</dbReference>
<dbReference type="EMBL" id="CP048654">
    <property type="protein sequence ID" value="QOW42009.1"/>
    <property type="molecule type" value="Genomic_DNA"/>
</dbReference>
<gene>
    <name evidence="1" type="ORF">G0027_03550</name>
</gene>
<reference evidence="1 2" key="1">
    <citation type="submission" date="2020-02" db="EMBL/GenBank/DDBJ databases">
        <title>Tigecycline-resistant Acinetobacter species from pigs and migratory birds.</title>
        <authorList>
            <person name="Chen C."/>
            <person name="Sun J."/>
            <person name="Liao X.-P."/>
            <person name="Liu Y.-H."/>
        </authorList>
    </citation>
    <scope>NUCLEOTIDE SEQUENCE [LARGE SCALE GENOMIC DNA]</scope>
    <source>
        <strain evidence="1 2">C15_T</strain>
    </source>
</reference>
<evidence type="ECO:0000313" key="1">
    <source>
        <dbReference type="EMBL" id="QOW42009.1"/>
    </source>
</evidence>
<organism evidence="1 2">
    <name type="scientific">Acinetobacter indicus</name>
    <dbReference type="NCBI Taxonomy" id="756892"/>
    <lineage>
        <taxon>Bacteria</taxon>
        <taxon>Pseudomonadati</taxon>
        <taxon>Pseudomonadota</taxon>
        <taxon>Gammaproteobacteria</taxon>
        <taxon>Moraxellales</taxon>
        <taxon>Moraxellaceae</taxon>
        <taxon>Acinetobacter</taxon>
    </lineage>
</organism>
<dbReference type="RefSeq" id="WP_180191895.1">
    <property type="nucleotide sequence ID" value="NZ_CP048654.1"/>
</dbReference>